<evidence type="ECO:0000259" key="2">
    <source>
        <dbReference type="Pfam" id="PF04195"/>
    </source>
</evidence>
<name>A0A9K3H4Q9_HELAN</name>
<evidence type="ECO:0000313" key="4">
    <source>
        <dbReference type="Proteomes" id="UP000215914"/>
    </source>
</evidence>
<dbReference type="PANTHER" id="PTHR31099">
    <property type="entry name" value="OS06G0165300 PROTEIN"/>
    <property type="match status" value="1"/>
</dbReference>
<evidence type="ECO:0000313" key="3">
    <source>
        <dbReference type="EMBL" id="KAF5767230.1"/>
    </source>
</evidence>
<reference evidence="3" key="2">
    <citation type="submission" date="2020-06" db="EMBL/GenBank/DDBJ databases">
        <title>Helianthus annuus Genome sequencing and assembly Release 2.</title>
        <authorList>
            <person name="Gouzy J."/>
            <person name="Langlade N."/>
            <person name="Munos S."/>
        </authorList>
    </citation>
    <scope>NUCLEOTIDE SEQUENCE</scope>
    <source>
        <tissue evidence="3">Leaves</tissue>
    </source>
</reference>
<dbReference type="InterPro" id="IPR007321">
    <property type="entry name" value="Transposase_28"/>
</dbReference>
<keyword evidence="4" id="KW-1185">Reference proteome</keyword>
<dbReference type="Proteomes" id="UP000215914">
    <property type="component" value="Unassembled WGS sequence"/>
</dbReference>
<gene>
    <name evidence="3" type="ORF">HanXRQr2_Chr14g0621901</name>
</gene>
<dbReference type="EMBL" id="MNCJ02000329">
    <property type="protein sequence ID" value="KAF5767230.1"/>
    <property type="molecule type" value="Genomic_DNA"/>
</dbReference>
<sequence length="165" mass="18810">MSTGTKPTNTKKRKSKPKNPPGPDQAVINWRNEELHNIIQQFSYPSDWGIQFPNPGSTTLDAPPGYMTLYADFFREVNFRLPMSKFIGDVLTGYGLHISQINALGLPRITHFEFICLAQRVEPTFEKFNVFYYVTYTGGFYSFNSHTAGVLPCSRDPPKSLHDRK</sequence>
<dbReference type="PANTHER" id="PTHR31099:SF49">
    <property type="entry name" value="MYOSIN HEAVY CHAIN-LIKE PROTEIN"/>
    <property type="match status" value="1"/>
</dbReference>
<proteinExistence type="predicted"/>
<organism evidence="3 4">
    <name type="scientific">Helianthus annuus</name>
    <name type="common">Common sunflower</name>
    <dbReference type="NCBI Taxonomy" id="4232"/>
    <lineage>
        <taxon>Eukaryota</taxon>
        <taxon>Viridiplantae</taxon>
        <taxon>Streptophyta</taxon>
        <taxon>Embryophyta</taxon>
        <taxon>Tracheophyta</taxon>
        <taxon>Spermatophyta</taxon>
        <taxon>Magnoliopsida</taxon>
        <taxon>eudicotyledons</taxon>
        <taxon>Gunneridae</taxon>
        <taxon>Pentapetalae</taxon>
        <taxon>asterids</taxon>
        <taxon>campanulids</taxon>
        <taxon>Asterales</taxon>
        <taxon>Asteraceae</taxon>
        <taxon>Asteroideae</taxon>
        <taxon>Heliantheae alliance</taxon>
        <taxon>Heliantheae</taxon>
        <taxon>Helianthus</taxon>
    </lineage>
</organism>
<accession>A0A9K3H4Q9</accession>
<dbReference type="AlphaFoldDB" id="A0A9K3H4Q9"/>
<feature type="region of interest" description="Disordered" evidence="1">
    <location>
        <begin position="1"/>
        <end position="24"/>
    </location>
</feature>
<dbReference type="Pfam" id="PF04195">
    <property type="entry name" value="Transposase_28"/>
    <property type="match status" value="1"/>
</dbReference>
<feature type="domain" description="Transposase (putative) gypsy type" evidence="2">
    <location>
        <begin position="74"/>
        <end position="135"/>
    </location>
</feature>
<reference evidence="3" key="1">
    <citation type="journal article" date="2017" name="Nature">
        <title>The sunflower genome provides insights into oil metabolism, flowering and Asterid evolution.</title>
        <authorList>
            <person name="Badouin H."/>
            <person name="Gouzy J."/>
            <person name="Grassa C.J."/>
            <person name="Murat F."/>
            <person name="Staton S.E."/>
            <person name="Cottret L."/>
            <person name="Lelandais-Briere C."/>
            <person name="Owens G.L."/>
            <person name="Carrere S."/>
            <person name="Mayjonade B."/>
            <person name="Legrand L."/>
            <person name="Gill N."/>
            <person name="Kane N.C."/>
            <person name="Bowers J.E."/>
            <person name="Hubner S."/>
            <person name="Bellec A."/>
            <person name="Berard A."/>
            <person name="Berges H."/>
            <person name="Blanchet N."/>
            <person name="Boniface M.C."/>
            <person name="Brunel D."/>
            <person name="Catrice O."/>
            <person name="Chaidir N."/>
            <person name="Claudel C."/>
            <person name="Donnadieu C."/>
            <person name="Faraut T."/>
            <person name="Fievet G."/>
            <person name="Helmstetter N."/>
            <person name="King M."/>
            <person name="Knapp S.J."/>
            <person name="Lai Z."/>
            <person name="Le Paslier M.C."/>
            <person name="Lippi Y."/>
            <person name="Lorenzon L."/>
            <person name="Mandel J.R."/>
            <person name="Marage G."/>
            <person name="Marchand G."/>
            <person name="Marquand E."/>
            <person name="Bret-Mestries E."/>
            <person name="Morien E."/>
            <person name="Nambeesan S."/>
            <person name="Nguyen T."/>
            <person name="Pegot-Espagnet P."/>
            <person name="Pouilly N."/>
            <person name="Raftis F."/>
            <person name="Sallet E."/>
            <person name="Schiex T."/>
            <person name="Thomas J."/>
            <person name="Vandecasteele C."/>
            <person name="Vares D."/>
            <person name="Vear F."/>
            <person name="Vautrin S."/>
            <person name="Crespi M."/>
            <person name="Mangin B."/>
            <person name="Burke J.M."/>
            <person name="Salse J."/>
            <person name="Munos S."/>
            <person name="Vincourt P."/>
            <person name="Rieseberg L.H."/>
            <person name="Langlade N.B."/>
        </authorList>
    </citation>
    <scope>NUCLEOTIDE SEQUENCE</scope>
    <source>
        <tissue evidence="3">Leaves</tissue>
    </source>
</reference>
<evidence type="ECO:0000256" key="1">
    <source>
        <dbReference type="SAM" id="MobiDB-lite"/>
    </source>
</evidence>
<dbReference type="Gramene" id="mRNA:HanXRQr2_Chr14g0621901">
    <property type="protein sequence ID" value="CDS:HanXRQr2_Chr14g0621901.1"/>
    <property type="gene ID" value="HanXRQr2_Chr14g0621901"/>
</dbReference>
<protein>
    <recommendedName>
        <fullName evidence="2">Transposase (putative) gypsy type domain-containing protein</fullName>
    </recommendedName>
</protein>
<comment type="caution">
    <text evidence="3">The sequence shown here is derived from an EMBL/GenBank/DDBJ whole genome shotgun (WGS) entry which is preliminary data.</text>
</comment>